<keyword evidence="1" id="KW-0808">Transferase</keyword>
<sequence length="417" mass="45717">MMSNLTETMRNILERRRERSGLRRLTTASDNSTDFSSNDFLSLRTSAQLRAAYMQHLTGEFDLGSGGSRLLDGNSKFAEQLETDIAAFHGAPAGLLFNSGFDANSGVYACVPQAGDVIIYDEYIHASVHEGMRLSRARTRVSFSHNSVASLRETLVSIKRVNSSITSGNANVFIGVESVYSMDGDVAPLADIVCCMDELLPMNNGYIIVDEAHATGVVGLRGAGLVCDLGLQDRVFVRVHTFGKALSCNGAIVLCSDITRQYLINYARPLIYSTFMSYPALAAIRASYELLWSGKAETQRSRLWKLIQHFDRRLTELDVKTDAHGAKLVQVSPTPAKSPIFSILTSYPRELARFCQDAGFVVRPIVPPTVPRGAERVRVCLHTCNSTSEIDSLVQCIGRWMNGSSGGQGSAWKLSRL</sequence>
<organism evidence="1 2">
    <name type="scientific">Lipomyces orientalis</name>
    <dbReference type="NCBI Taxonomy" id="1233043"/>
    <lineage>
        <taxon>Eukaryota</taxon>
        <taxon>Fungi</taxon>
        <taxon>Dikarya</taxon>
        <taxon>Ascomycota</taxon>
        <taxon>Saccharomycotina</taxon>
        <taxon>Lipomycetes</taxon>
        <taxon>Lipomycetales</taxon>
        <taxon>Lipomycetaceae</taxon>
        <taxon>Lipomyces</taxon>
    </lineage>
</organism>
<proteinExistence type="predicted"/>
<dbReference type="EMBL" id="MU970130">
    <property type="protein sequence ID" value="KAK9320411.1"/>
    <property type="molecule type" value="Genomic_DNA"/>
</dbReference>
<evidence type="ECO:0000313" key="1">
    <source>
        <dbReference type="EMBL" id="KAK9320411.1"/>
    </source>
</evidence>
<keyword evidence="2" id="KW-1185">Reference proteome</keyword>
<protein>
    <submittedName>
        <fullName evidence="1">PLP-dependent transferase</fullName>
    </submittedName>
</protein>
<name>A0ACC3THP5_9ASCO</name>
<evidence type="ECO:0000313" key="2">
    <source>
        <dbReference type="Proteomes" id="UP001489719"/>
    </source>
</evidence>
<dbReference type="Proteomes" id="UP001489719">
    <property type="component" value="Unassembled WGS sequence"/>
</dbReference>
<reference evidence="2" key="1">
    <citation type="journal article" date="2024" name="Front. Bioeng. Biotechnol.">
        <title>Genome-scale model development and genomic sequencing of the oleaginous clade Lipomyces.</title>
        <authorList>
            <person name="Czajka J.J."/>
            <person name="Han Y."/>
            <person name="Kim J."/>
            <person name="Mondo S.J."/>
            <person name="Hofstad B.A."/>
            <person name="Robles A."/>
            <person name="Haridas S."/>
            <person name="Riley R."/>
            <person name="LaButti K."/>
            <person name="Pangilinan J."/>
            <person name="Andreopoulos W."/>
            <person name="Lipzen A."/>
            <person name="Yan J."/>
            <person name="Wang M."/>
            <person name="Ng V."/>
            <person name="Grigoriev I.V."/>
            <person name="Spatafora J.W."/>
            <person name="Magnuson J.K."/>
            <person name="Baker S.E."/>
            <person name="Pomraning K.R."/>
        </authorList>
    </citation>
    <scope>NUCLEOTIDE SEQUENCE [LARGE SCALE GENOMIC DNA]</scope>
    <source>
        <strain evidence="2">CBS 10300</strain>
    </source>
</reference>
<comment type="caution">
    <text evidence="1">The sequence shown here is derived from an EMBL/GenBank/DDBJ whole genome shotgun (WGS) entry which is preliminary data.</text>
</comment>
<accession>A0ACC3THP5</accession>
<gene>
    <name evidence="1" type="ORF">V1517DRAFT_329493</name>
</gene>